<gene>
    <name evidence="1" type="ORF">EZI54_20775</name>
</gene>
<dbReference type="RefSeq" id="WP_131483815.1">
    <property type="nucleotide sequence ID" value="NZ_SJDL01000046.1"/>
</dbReference>
<dbReference type="Proteomes" id="UP000313645">
    <property type="component" value="Unassembled WGS sequence"/>
</dbReference>
<reference evidence="1 2" key="1">
    <citation type="submission" date="2019-02" db="EMBL/GenBank/DDBJ databases">
        <title>Marinobacter halodurans sp. nov., a marine bacterium isolated from sea tidal flat.</title>
        <authorList>
            <person name="Yoo Y."/>
            <person name="Lee D.W."/>
            <person name="Kim B.S."/>
            <person name="Kim J.-J."/>
        </authorList>
    </citation>
    <scope>NUCLEOTIDE SEQUENCE [LARGE SCALE GENOMIC DNA]</scope>
    <source>
        <strain evidence="1 2">YJ-S3-2</strain>
    </source>
</reference>
<evidence type="ECO:0000313" key="1">
    <source>
        <dbReference type="EMBL" id="TBW48727.1"/>
    </source>
</evidence>
<protein>
    <recommendedName>
        <fullName evidence="3">Twin-arginine translocation signal domain-containing protein</fullName>
    </recommendedName>
</protein>
<name>A0ABY1ZER3_9GAMM</name>
<sequence length="121" mass="13403">MRRRDLLKGAGIVVGLGLTGCTRWVEEERSVDAAMVSLSEQLAELADVRFSASSQGLNSRALYDGLRRSGIISPQRGIDPARLQSLARKEAMIQYQGFYYSPSELALYNLAYLVHKPTLGR</sequence>
<comment type="caution">
    <text evidence="1">The sequence shown here is derived from an EMBL/GenBank/DDBJ whole genome shotgun (WGS) entry which is preliminary data.</text>
</comment>
<keyword evidence="2" id="KW-1185">Reference proteome</keyword>
<organism evidence="1 2">
    <name type="scientific">Marinobacter halodurans</name>
    <dbReference type="NCBI Taxonomy" id="2528979"/>
    <lineage>
        <taxon>Bacteria</taxon>
        <taxon>Pseudomonadati</taxon>
        <taxon>Pseudomonadota</taxon>
        <taxon>Gammaproteobacteria</taxon>
        <taxon>Pseudomonadales</taxon>
        <taxon>Marinobacteraceae</taxon>
        <taxon>Marinobacter</taxon>
    </lineage>
</organism>
<evidence type="ECO:0008006" key="3">
    <source>
        <dbReference type="Google" id="ProtNLM"/>
    </source>
</evidence>
<proteinExistence type="predicted"/>
<dbReference type="EMBL" id="SJDL01000046">
    <property type="protein sequence ID" value="TBW48727.1"/>
    <property type="molecule type" value="Genomic_DNA"/>
</dbReference>
<evidence type="ECO:0000313" key="2">
    <source>
        <dbReference type="Proteomes" id="UP000313645"/>
    </source>
</evidence>
<accession>A0ABY1ZER3</accession>
<dbReference type="PROSITE" id="PS51257">
    <property type="entry name" value="PROKAR_LIPOPROTEIN"/>
    <property type="match status" value="1"/>
</dbReference>